<evidence type="ECO:0000313" key="1">
    <source>
        <dbReference type="EMBL" id="KAK7812003.1"/>
    </source>
</evidence>
<protein>
    <submittedName>
        <fullName evidence="1">Uncharacterized protein</fullName>
    </submittedName>
</protein>
<proteinExistence type="predicted"/>
<dbReference type="EMBL" id="JBBHLL010000160">
    <property type="protein sequence ID" value="KAK7812003.1"/>
    <property type="molecule type" value="Genomic_DNA"/>
</dbReference>
<dbReference type="Pfam" id="PF25571">
    <property type="entry name" value="TPR_CCP1_N"/>
    <property type="match status" value="1"/>
</dbReference>
<dbReference type="InterPro" id="IPR016024">
    <property type="entry name" value="ARM-type_fold"/>
</dbReference>
<dbReference type="SUPFAM" id="SSF48371">
    <property type="entry name" value="ARM repeat"/>
    <property type="match status" value="1"/>
</dbReference>
<evidence type="ECO:0000313" key="2">
    <source>
        <dbReference type="Proteomes" id="UP001488838"/>
    </source>
</evidence>
<gene>
    <name evidence="1" type="ORF">U0070_018563</name>
</gene>
<comment type="caution">
    <text evidence="1">The sequence shown here is derived from an EMBL/GenBank/DDBJ whole genome shotgun (WGS) entry which is preliminary data.</text>
</comment>
<organism evidence="1 2">
    <name type="scientific">Myodes glareolus</name>
    <name type="common">Bank vole</name>
    <name type="synonym">Clethrionomys glareolus</name>
    <dbReference type="NCBI Taxonomy" id="447135"/>
    <lineage>
        <taxon>Eukaryota</taxon>
        <taxon>Metazoa</taxon>
        <taxon>Chordata</taxon>
        <taxon>Craniata</taxon>
        <taxon>Vertebrata</taxon>
        <taxon>Euteleostomi</taxon>
        <taxon>Mammalia</taxon>
        <taxon>Eutheria</taxon>
        <taxon>Euarchontoglires</taxon>
        <taxon>Glires</taxon>
        <taxon>Rodentia</taxon>
        <taxon>Myomorpha</taxon>
        <taxon>Muroidea</taxon>
        <taxon>Cricetidae</taxon>
        <taxon>Arvicolinae</taxon>
        <taxon>Myodes</taxon>
    </lineage>
</organism>
<accession>A0AAW0ICF4</accession>
<keyword evidence="2" id="KW-1185">Reference proteome</keyword>
<dbReference type="Proteomes" id="UP001488838">
    <property type="component" value="Unassembled WGS sequence"/>
</dbReference>
<name>A0AAW0ICF4_MYOGA</name>
<sequence>MSKLKVVGEKSLTNSSRVVGLLAQLEKINTDPTESDNVRYVTSKILHLAQSQEKTRREMTTKGSTGMEVLLSTLENTKDLQTILNILSILVELVSSGGGRRASFLVAKGGSQILLQLLMNASKDSPPHEELMARVNGALNVTLNLVKQHFQNYRLAFPCLQLLRVYSTNSVNAVSLGKNGVVELMFKIIGPFSKKNSGLMK</sequence>
<dbReference type="InterPro" id="IPR011989">
    <property type="entry name" value="ARM-like"/>
</dbReference>
<reference evidence="1 2" key="1">
    <citation type="journal article" date="2023" name="bioRxiv">
        <title>Conserved and derived expression patterns and positive selection on dental genes reveal complex evolutionary context of ever-growing rodent molars.</title>
        <authorList>
            <person name="Calamari Z.T."/>
            <person name="Song A."/>
            <person name="Cohen E."/>
            <person name="Akter M."/>
            <person name="Roy R.D."/>
            <person name="Hallikas O."/>
            <person name="Christensen M.M."/>
            <person name="Li P."/>
            <person name="Marangoni P."/>
            <person name="Jernvall J."/>
            <person name="Klein O.D."/>
        </authorList>
    </citation>
    <scope>NUCLEOTIDE SEQUENCE [LARGE SCALE GENOMIC DNA]</scope>
    <source>
        <strain evidence="1">V071</strain>
    </source>
</reference>
<dbReference type="Gene3D" id="1.25.10.10">
    <property type="entry name" value="Leucine-rich Repeat Variant"/>
    <property type="match status" value="1"/>
</dbReference>
<dbReference type="AlphaFoldDB" id="A0AAW0ICF4"/>